<keyword evidence="5 6" id="KW-0326">Glycosidase</keyword>
<proteinExistence type="inferred from homology"/>
<dbReference type="GO" id="GO:0033926">
    <property type="term" value="F:endo-alpha-N-acetylgalactosaminidase activity"/>
    <property type="evidence" value="ECO:0007669"/>
    <property type="project" value="UniProtKB-UniRule"/>
</dbReference>
<comment type="function">
    <text evidence="6">Invertase that cleaves sucrose into glucose and fructose.</text>
</comment>
<comment type="catalytic activity">
    <reaction evidence="1 6">
        <text>Hydrolysis of terminal non-reducing beta-D-fructofuranoside residues in beta-D-fructofuranosides.</text>
        <dbReference type="EC" id="3.2.1.26"/>
    </reaction>
</comment>
<dbReference type="InterPro" id="IPR012341">
    <property type="entry name" value="6hp_glycosidase-like_sf"/>
</dbReference>
<dbReference type="Proteomes" id="UP000087171">
    <property type="component" value="Chromosome Ca3"/>
</dbReference>
<dbReference type="Pfam" id="PF12899">
    <property type="entry name" value="Glyco_hydro_100"/>
    <property type="match status" value="1"/>
</dbReference>
<dbReference type="PANTHER" id="PTHR31916:SF43">
    <property type="entry name" value="ALKALINE_NEUTRAL INVERTASE"/>
    <property type="match status" value="1"/>
</dbReference>
<dbReference type="KEGG" id="cam:101506288"/>
<reference evidence="9" key="2">
    <citation type="submission" date="2025-08" db="UniProtKB">
        <authorList>
            <consortium name="RefSeq"/>
        </authorList>
    </citation>
    <scope>IDENTIFICATION</scope>
    <source>
        <tissue evidence="9">Etiolated seedlings</tissue>
    </source>
</reference>
<dbReference type="PANTHER" id="PTHR31916">
    <property type="match status" value="1"/>
</dbReference>
<dbReference type="RefSeq" id="XP_004494531.1">
    <property type="nucleotide sequence ID" value="XM_004494474.3"/>
</dbReference>
<keyword evidence="8" id="KW-1185">Reference proteome</keyword>
<comment type="similarity">
    <text evidence="2 6">Belongs to the glycosyl hydrolase 100 family.</text>
</comment>
<evidence type="ECO:0000256" key="7">
    <source>
        <dbReference type="SAM" id="MobiDB-lite"/>
    </source>
</evidence>
<name>A0A1S2XVE3_CICAR</name>
<dbReference type="GO" id="GO:0005739">
    <property type="term" value="C:mitochondrion"/>
    <property type="evidence" value="ECO:0007669"/>
    <property type="project" value="TreeGrafter"/>
</dbReference>
<dbReference type="OrthoDB" id="1848038at2759"/>
<gene>
    <name evidence="9" type="primary">LOC101506288</name>
</gene>
<dbReference type="GeneID" id="101506288"/>
<dbReference type="FunFam" id="1.50.10.10:FF:000001">
    <property type="entry name" value="probable alkaline/neutral invertase B"/>
    <property type="match status" value="1"/>
</dbReference>
<keyword evidence="4 6" id="KW-0119">Carbohydrate metabolism</keyword>
<evidence type="ECO:0000256" key="1">
    <source>
        <dbReference type="ARBA" id="ARBA00000094"/>
    </source>
</evidence>
<keyword evidence="3 6" id="KW-0378">Hydrolase</keyword>
<reference evidence="8" key="1">
    <citation type="journal article" date="2013" name="Nat. Biotechnol.">
        <title>Draft genome sequence of chickpea (Cicer arietinum) provides a resource for trait improvement.</title>
        <authorList>
            <person name="Varshney R.K."/>
            <person name="Song C."/>
            <person name="Saxena R.K."/>
            <person name="Azam S."/>
            <person name="Yu S."/>
            <person name="Sharpe A.G."/>
            <person name="Cannon S."/>
            <person name="Baek J."/>
            <person name="Rosen B.D."/>
            <person name="Tar'an B."/>
            <person name="Millan T."/>
            <person name="Zhang X."/>
            <person name="Ramsay L.D."/>
            <person name="Iwata A."/>
            <person name="Wang Y."/>
            <person name="Nelson W."/>
            <person name="Farmer A.D."/>
            <person name="Gaur P.M."/>
            <person name="Soderlund C."/>
            <person name="Penmetsa R.V."/>
            <person name="Xu C."/>
            <person name="Bharti A.K."/>
            <person name="He W."/>
            <person name="Winter P."/>
            <person name="Zhao S."/>
            <person name="Hane J.K."/>
            <person name="Carrasquilla-Garcia N."/>
            <person name="Condie J.A."/>
            <person name="Upadhyaya H.D."/>
            <person name="Luo M.C."/>
            <person name="Thudi M."/>
            <person name="Gowda C.L."/>
            <person name="Singh N.P."/>
            <person name="Lichtenzveig J."/>
            <person name="Gali K.K."/>
            <person name="Rubio J."/>
            <person name="Nadarajan N."/>
            <person name="Dolezel J."/>
            <person name="Bansal K.C."/>
            <person name="Xu X."/>
            <person name="Edwards D."/>
            <person name="Zhang G."/>
            <person name="Kahl G."/>
            <person name="Gil J."/>
            <person name="Singh K.B."/>
            <person name="Datta S.K."/>
            <person name="Jackson S.A."/>
            <person name="Wang J."/>
            <person name="Cook D.R."/>
        </authorList>
    </citation>
    <scope>NUCLEOTIDE SEQUENCE [LARGE SCALE GENOMIC DNA]</scope>
    <source>
        <strain evidence="8">cv. CDC Frontier</strain>
    </source>
</reference>
<feature type="region of interest" description="Disordered" evidence="7">
    <location>
        <begin position="137"/>
        <end position="167"/>
    </location>
</feature>
<dbReference type="GO" id="GO:0004575">
    <property type="term" value="F:sucrose alpha-glucosidase activity"/>
    <property type="evidence" value="ECO:0007669"/>
    <property type="project" value="TreeGrafter"/>
</dbReference>
<evidence type="ECO:0000256" key="6">
    <source>
        <dbReference type="RuleBase" id="RU367047"/>
    </source>
</evidence>
<evidence type="ECO:0000313" key="9">
    <source>
        <dbReference type="RefSeq" id="XP_004494531.1"/>
    </source>
</evidence>
<accession>A0A1S2XVE3</accession>
<dbReference type="InterPro" id="IPR008928">
    <property type="entry name" value="6-hairpin_glycosidase_sf"/>
</dbReference>
<feature type="compositionally biased region" description="Basic and acidic residues" evidence="7">
    <location>
        <begin position="152"/>
        <end position="165"/>
    </location>
</feature>
<dbReference type="GO" id="GO:0005987">
    <property type="term" value="P:sucrose catabolic process"/>
    <property type="evidence" value="ECO:0007669"/>
    <property type="project" value="TreeGrafter"/>
</dbReference>
<dbReference type="STRING" id="3827.A0A1S2XVE3"/>
<protein>
    <recommendedName>
        <fullName evidence="6">Alkaline/neutral invertase</fullName>
        <ecNumber evidence="6">3.2.1.26</ecNumber>
    </recommendedName>
</protein>
<feature type="compositionally biased region" description="Basic and acidic residues" evidence="7">
    <location>
        <begin position="137"/>
        <end position="146"/>
    </location>
</feature>
<evidence type="ECO:0000256" key="2">
    <source>
        <dbReference type="ARBA" id="ARBA00007671"/>
    </source>
</evidence>
<dbReference type="AlphaFoldDB" id="A0A1S2XVE3"/>
<dbReference type="PaxDb" id="3827-XP_004494531.1"/>
<evidence type="ECO:0000256" key="5">
    <source>
        <dbReference type="ARBA" id="ARBA00023295"/>
    </source>
</evidence>
<evidence type="ECO:0000313" key="8">
    <source>
        <dbReference type="Proteomes" id="UP000087171"/>
    </source>
</evidence>
<dbReference type="eggNOG" id="ENOG502QT23">
    <property type="taxonomic scope" value="Eukaryota"/>
</dbReference>
<organism evidence="8 9">
    <name type="scientific">Cicer arietinum</name>
    <name type="common">Chickpea</name>
    <name type="synonym">Garbanzo</name>
    <dbReference type="NCBI Taxonomy" id="3827"/>
    <lineage>
        <taxon>Eukaryota</taxon>
        <taxon>Viridiplantae</taxon>
        <taxon>Streptophyta</taxon>
        <taxon>Embryophyta</taxon>
        <taxon>Tracheophyta</taxon>
        <taxon>Spermatophyta</taxon>
        <taxon>Magnoliopsida</taxon>
        <taxon>eudicotyledons</taxon>
        <taxon>Gunneridae</taxon>
        <taxon>Pentapetalae</taxon>
        <taxon>rosids</taxon>
        <taxon>fabids</taxon>
        <taxon>Fabales</taxon>
        <taxon>Fabaceae</taxon>
        <taxon>Papilionoideae</taxon>
        <taxon>50 kb inversion clade</taxon>
        <taxon>NPAAA clade</taxon>
        <taxon>Hologalegina</taxon>
        <taxon>IRL clade</taxon>
        <taxon>Cicereae</taxon>
        <taxon>Cicer</taxon>
    </lineage>
</organism>
<evidence type="ECO:0000256" key="3">
    <source>
        <dbReference type="ARBA" id="ARBA00022801"/>
    </source>
</evidence>
<dbReference type="EC" id="3.2.1.26" evidence="6"/>
<dbReference type="Gene3D" id="1.50.10.10">
    <property type="match status" value="1"/>
</dbReference>
<evidence type="ECO:0000256" key="4">
    <source>
        <dbReference type="ARBA" id="ARBA00023277"/>
    </source>
</evidence>
<dbReference type="SUPFAM" id="SSF48208">
    <property type="entry name" value="Six-hairpin glycosidases"/>
    <property type="match status" value="1"/>
</dbReference>
<dbReference type="InterPro" id="IPR024746">
    <property type="entry name" value="Glyco_hydro_100"/>
</dbReference>
<sequence>MTVINVISNCTMKPSSRILVIGRKKPSFLSRCHHSLTMSTSISNPVLNLDLKTKHNPSRTLKPGRIMNGFQRVLGLPSWSFGHSRTSITFRATKTKESFSCIGGVSFKAREFSDSVKTTRVNGERVYVKGVKPLRIDKDDNNKGERDEEESRFEGGDEKDLKKGDEEETEVEKEAWKLLQKALVTYCDTPVGTVAANDDSDKDSPLNYDQVFIRDFIPSALAFLLKGEKEIVKNFLLHTLQLQSWEKTVDCYSPGQGLMPASFKVKTTEVDDNNKSGEVLDPDFGESAIGRVAPVDSGLWWIILLRAYGKLTGDYSLQEKLEVQTGLQMILNLCLSDGFDMFPSLLVTDGSCMIDRRMGIHGHPLEIQALFYSALRSAREMVVINEESNNLIGEINNRLSALSFHIREYYWLDMRKVNEIYRYKTEEYSFDATNKFNIYPEQIPMWLMDWIPEEGGYLIGNLQPAHMDFRFFMLGNLWSIVSSLGTPKQNKSILNLIDSKWGDLVGCMPLKICYPALEHEEWRLITGSDPKNTPWSYHNGGSWPTLLWQFTLACIKMERNDLAEKAVALAEKRLPFDSWPEYYDTKTGRFIGKQARLFQTWTLAGFLASKMLLKNPETASLLCWDEDLEILETCVCALNKSGRTKCSRNVAKSHILV</sequence>